<feature type="region of interest" description="Disordered" evidence="3">
    <location>
        <begin position="212"/>
        <end position="242"/>
    </location>
</feature>
<sequence length="242" mass="27730">MTTLTCEHLAANINADINNMADHDIQQLLLQAEGRLRDHNMKETRDLVLQHHNNEYSNGTTSSLKVPKLASEHALQPYVREQGNIATVDPAHVARPPLGKSTVFQMSNTEKTGPANKDKPTAGKDWFDMPRTELTPELKRDLQILRMRSVLDPKRHYKKENAKTQPPKYLQVGTVLEGPTEFFSNRITKKNQRKTFVEEALAVEQQARRLRSKYNDIQSNKQSGKKAYYQNLRSKRQGKKNT</sequence>
<feature type="region of interest" description="Disordered" evidence="3">
    <location>
        <begin position="108"/>
        <end position="128"/>
    </location>
</feature>
<dbReference type="Pfam" id="PF08698">
    <property type="entry name" value="Fcf2"/>
    <property type="match status" value="1"/>
</dbReference>
<gene>
    <name evidence="5" type="ORF">BDW47DRAFT_77629</name>
</gene>
<dbReference type="GO" id="GO:0003723">
    <property type="term" value="F:RNA binding"/>
    <property type="evidence" value="ECO:0007669"/>
    <property type="project" value="TreeGrafter"/>
</dbReference>
<dbReference type="PANTHER" id="PTHR21686">
    <property type="entry name" value="DEOXYNUCLEOTIDYLTRANSFERASE TERMINAL-INTERACTING PROTEIN 2"/>
    <property type="match status" value="1"/>
</dbReference>
<evidence type="ECO:0000256" key="2">
    <source>
        <dbReference type="ARBA" id="ARBA00023242"/>
    </source>
</evidence>
<name>A0A2I2F1I9_ASPCN</name>
<evidence type="ECO:0000313" key="5">
    <source>
        <dbReference type="EMBL" id="PLB34504.1"/>
    </source>
</evidence>
<evidence type="ECO:0000313" key="6">
    <source>
        <dbReference type="Proteomes" id="UP000234585"/>
    </source>
</evidence>
<reference evidence="5 6" key="1">
    <citation type="submission" date="2017-12" db="EMBL/GenBank/DDBJ databases">
        <authorList>
            <consortium name="DOE Joint Genome Institute"/>
            <person name="Haridas S."/>
            <person name="Kjaerbolling I."/>
            <person name="Vesth T.C."/>
            <person name="Frisvad J.C."/>
            <person name="Nybo J.L."/>
            <person name="Theobald S."/>
            <person name="Kuo A."/>
            <person name="Bowyer P."/>
            <person name="Matsuda Y."/>
            <person name="Mondo S."/>
            <person name="Lyhne E.K."/>
            <person name="Kogle M.E."/>
            <person name="Clum A."/>
            <person name="Lipzen A."/>
            <person name="Salamov A."/>
            <person name="Ngan C.Y."/>
            <person name="Daum C."/>
            <person name="Chiniquy J."/>
            <person name="Barry K."/>
            <person name="LaButti K."/>
            <person name="Simmons B.A."/>
            <person name="Magnuson J.K."/>
            <person name="Mortensen U.H."/>
            <person name="Larsen T.O."/>
            <person name="Grigoriev I.V."/>
            <person name="Baker S.E."/>
            <person name="Andersen M.R."/>
            <person name="Nordberg H.P."/>
            <person name="Cantor M.N."/>
            <person name="Hua S.X."/>
        </authorList>
    </citation>
    <scope>NUCLEOTIDE SEQUENCE [LARGE SCALE GENOMIC DNA]</scope>
    <source>
        <strain evidence="5 6">CBS 102.13</strain>
    </source>
</reference>
<dbReference type="EMBL" id="KZ559178">
    <property type="protein sequence ID" value="PLB34504.1"/>
    <property type="molecule type" value="Genomic_DNA"/>
</dbReference>
<evidence type="ECO:0000256" key="1">
    <source>
        <dbReference type="ARBA" id="ARBA00004604"/>
    </source>
</evidence>
<dbReference type="GO" id="GO:0005730">
    <property type="term" value="C:nucleolus"/>
    <property type="evidence" value="ECO:0007669"/>
    <property type="project" value="UniProtKB-SubCell"/>
</dbReference>
<keyword evidence="6" id="KW-1185">Reference proteome</keyword>
<dbReference type="OrthoDB" id="427886at2759"/>
<comment type="subcellular location">
    <subcellularLocation>
        <location evidence="1">Nucleus</location>
        <location evidence="1">Nucleolus</location>
    </subcellularLocation>
</comment>
<dbReference type="STRING" id="41067.A0A2I2F1I9"/>
<feature type="domain" description="Fcf2 pre-rRNA processing C-terminal" evidence="4">
    <location>
        <begin position="119"/>
        <end position="211"/>
    </location>
</feature>
<protein>
    <submittedName>
        <fullName evidence="5">Fcf2-domain-containing protein</fullName>
    </submittedName>
</protein>
<feature type="compositionally biased region" description="Basic and acidic residues" evidence="3">
    <location>
        <begin position="116"/>
        <end position="128"/>
    </location>
</feature>
<dbReference type="GO" id="GO:0006396">
    <property type="term" value="P:RNA processing"/>
    <property type="evidence" value="ECO:0007669"/>
    <property type="project" value="TreeGrafter"/>
</dbReference>
<feature type="compositionally biased region" description="Basic residues" evidence="3">
    <location>
        <begin position="233"/>
        <end position="242"/>
    </location>
</feature>
<dbReference type="PANTHER" id="PTHR21686:SF12">
    <property type="entry name" value="DEOXYNUCLEOTIDYLTRANSFERASE TERMINAL-INTERACTING PROTEIN 2"/>
    <property type="match status" value="1"/>
</dbReference>
<dbReference type="InterPro" id="IPR039883">
    <property type="entry name" value="Fcf2/DNTTIP2"/>
</dbReference>
<keyword evidence="2" id="KW-0539">Nucleus</keyword>
<proteinExistence type="predicted"/>
<evidence type="ECO:0000259" key="4">
    <source>
        <dbReference type="Pfam" id="PF08698"/>
    </source>
</evidence>
<dbReference type="InterPro" id="IPR014810">
    <property type="entry name" value="Fcf2_C"/>
</dbReference>
<evidence type="ECO:0000256" key="3">
    <source>
        <dbReference type="SAM" id="MobiDB-lite"/>
    </source>
</evidence>
<dbReference type="RefSeq" id="XP_024668516.1">
    <property type="nucleotide sequence ID" value="XM_024819824.1"/>
</dbReference>
<dbReference type="Proteomes" id="UP000234585">
    <property type="component" value="Unassembled WGS sequence"/>
</dbReference>
<dbReference type="GeneID" id="36526984"/>
<accession>A0A2I2F1I9</accession>
<dbReference type="AlphaFoldDB" id="A0A2I2F1I9"/>
<organism evidence="5 6">
    <name type="scientific">Aspergillus candidus</name>
    <dbReference type="NCBI Taxonomy" id="41067"/>
    <lineage>
        <taxon>Eukaryota</taxon>
        <taxon>Fungi</taxon>
        <taxon>Dikarya</taxon>
        <taxon>Ascomycota</taxon>
        <taxon>Pezizomycotina</taxon>
        <taxon>Eurotiomycetes</taxon>
        <taxon>Eurotiomycetidae</taxon>
        <taxon>Eurotiales</taxon>
        <taxon>Aspergillaceae</taxon>
        <taxon>Aspergillus</taxon>
        <taxon>Aspergillus subgen. Circumdati</taxon>
    </lineage>
</organism>